<accession>A0A8H7Y5K3</accession>
<gene>
    <name evidence="1" type="ORF">JR316_003459</name>
</gene>
<protein>
    <submittedName>
        <fullName evidence="1">Uncharacterized protein</fullName>
    </submittedName>
</protein>
<reference evidence="1" key="1">
    <citation type="submission" date="2021-02" db="EMBL/GenBank/DDBJ databases">
        <title>Psilocybe cubensis genome.</title>
        <authorList>
            <person name="Mckernan K.J."/>
            <person name="Crawford S."/>
            <person name="Trippe A."/>
            <person name="Kane L.T."/>
            <person name="Mclaughlin S."/>
        </authorList>
    </citation>
    <scope>NUCLEOTIDE SEQUENCE [LARGE SCALE GENOMIC DNA]</scope>
    <source>
        <strain evidence="1">MGC-MH-2018</strain>
    </source>
</reference>
<comment type="caution">
    <text evidence="1">The sequence shown here is derived from an EMBL/GenBank/DDBJ whole genome shotgun (WGS) entry which is preliminary data.</text>
</comment>
<organism evidence="1">
    <name type="scientific">Psilocybe cubensis</name>
    <name type="common">Psychedelic mushroom</name>
    <name type="synonym">Stropharia cubensis</name>
    <dbReference type="NCBI Taxonomy" id="181762"/>
    <lineage>
        <taxon>Eukaryota</taxon>
        <taxon>Fungi</taxon>
        <taxon>Dikarya</taxon>
        <taxon>Basidiomycota</taxon>
        <taxon>Agaricomycotina</taxon>
        <taxon>Agaricomycetes</taxon>
        <taxon>Agaricomycetidae</taxon>
        <taxon>Agaricales</taxon>
        <taxon>Agaricineae</taxon>
        <taxon>Strophariaceae</taxon>
        <taxon>Psilocybe</taxon>
    </lineage>
</organism>
<name>A0A8H7Y5K3_PSICU</name>
<proteinExistence type="predicted"/>
<sequence length="97" mass="10941">MVLKQRSWTRTLADSDSETHIFTLEARKILVQQLNATLNNFLHCPEDLQAEIITSVNSQSLCLPDTRDLSELDRRLLSRTSRASSTRFSSTCGGKSE</sequence>
<dbReference type="EMBL" id="JAFIQS010000003">
    <property type="protein sequence ID" value="KAG5171374.1"/>
    <property type="molecule type" value="Genomic_DNA"/>
</dbReference>
<evidence type="ECO:0000313" key="1">
    <source>
        <dbReference type="EMBL" id="KAG5171374.1"/>
    </source>
</evidence>
<dbReference type="AlphaFoldDB" id="A0A8H7Y5K3"/>